<sequence>MTGTPDVPAGAAAPMDRRDLELLAGIVAIHDALDPMPAMLPDMVLLALGATDLDAEMARLIESESSLAGTRGADQPVEHARRITFSSEHLTVMVAVERNADGTVRLDGWAAPGAHLRVELRGGERTVQGQCDADGRFVLDGVPTGPAQLVLHPTDESDPAVRLPVVTPAVQL</sequence>
<dbReference type="Proteomes" id="UP000655208">
    <property type="component" value="Unassembled WGS sequence"/>
</dbReference>
<organism evidence="1 2">
    <name type="scientific">Nakamurella endophytica</name>
    <dbReference type="NCBI Taxonomy" id="1748367"/>
    <lineage>
        <taxon>Bacteria</taxon>
        <taxon>Bacillati</taxon>
        <taxon>Actinomycetota</taxon>
        <taxon>Actinomycetes</taxon>
        <taxon>Nakamurellales</taxon>
        <taxon>Nakamurellaceae</taxon>
        <taxon>Nakamurella</taxon>
    </lineage>
</organism>
<keyword evidence="2" id="KW-1185">Reference proteome</keyword>
<proteinExistence type="predicted"/>
<dbReference type="RefSeq" id="WP_188940300.1">
    <property type="nucleotide sequence ID" value="NZ_BMNA01000002.1"/>
</dbReference>
<gene>
    <name evidence="1" type="ORF">GCM10011594_08660</name>
</gene>
<name>A0A917SNW3_9ACTN</name>
<accession>A0A917SNW3</accession>
<evidence type="ECO:0008006" key="3">
    <source>
        <dbReference type="Google" id="ProtNLM"/>
    </source>
</evidence>
<dbReference type="EMBL" id="BMNA01000002">
    <property type="protein sequence ID" value="GGL91241.1"/>
    <property type="molecule type" value="Genomic_DNA"/>
</dbReference>
<reference evidence="1" key="1">
    <citation type="journal article" date="2014" name="Int. J. Syst. Evol. Microbiol.">
        <title>Complete genome sequence of Corynebacterium casei LMG S-19264T (=DSM 44701T), isolated from a smear-ripened cheese.</title>
        <authorList>
            <consortium name="US DOE Joint Genome Institute (JGI-PGF)"/>
            <person name="Walter F."/>
            <person name="Albersmeier A."/>
            <person name="Kalinowski J."/>
            <person name="Ruckert C."/>
        </authorList>
    </citation>
    <scope>NUCLEOTIDE SEQUENCE</scope>
    <source>
        <strain evidence="1">CGMCC 4.7308</strain>
    </source>
</reference>
<comment type="caution">
    <text evidence="1">The sequence shown here is derived from an EMBL/GenBank/DDBJ whole genome shotgun (WGS) entry which is preliminary data.</text>
</comment>
<evidence type="ECO:0000313" key="1">
    <source>
        <dbReference type="EMBL" id="GGL91241.1"/>
    </source>
</evidence>
<protein>
    <recommendedName>
        <fullName evidence="3">Carboxypeptidase regulatory-like domain-containing protein</fullName>
    </recommendedName>
</protein>
<dbReference type="AlphaFoldDB" id="A0A917SNW3"/>
<evidence type="ECO:0000313" key="2">
    <source>
        <dbReference type="Proteomes" id="UP000655208"/>
    </source>
</evidence>
<reference evidence="1" key="2">
    <citation type="submission" date="2020-09" db="EMBL/GenBank/DDBJ databases">
        <authorList>
            <person name="Sun Q."/>
            <person name="Zhou Y."/>
        </authorList>
    </citation>
    <scope>NUCLEOTIDE SEQUENCE</scope>
    <source>
        <strain evidence="1">CGMCC 4.7308</strain>
    </source>
</reference>